<evidence type="ECO:0000313" key="1">
    <source>
        <dbReference type="EMBL" id="SCU94002.1"/>
    </source>
</evidence>
<sequence length="61" mass="6177">MNPTGYRGMARASLSSVEVGTSGHHEALIMLRLADTSHGAPLAGGQVIASSHQPNAPASPL</sequence>
<proteinExistence type="predicted"/>
<dbReference type="AlphaFoldDB" id="A0A1K0JWF9"/>
<organism evidence="1">
    <name type="scientific">Cupriavidus necator</name>
    <name type="common">Alcaligenes eutrophus</name>
    <name type="synonym">Ralstonia eutropha</name>
    <dbReference type="NCBI Taxonomy" id="106590"/>
    <lineage>
        <taxon>Bacteria</taxon>
        <taxon>Pseudomonadati</taxon>
        <taxon>Pseudomonadota</taxon>
        <taxon>Betaproteobacteria</taxon>
        <taxon>Burkholderiales</taxon>
        <taxon>Burkholderiaceae</taxon>
        <taxon>Cupriavidus</taxon>
    </lineage>
</organism>
<gene>
    <name evidence="1" type="ORF">CNECB9_5230014</name>
</gene>
<accession>A0A1K0JWF9</accession>
<name>A0A1K0JWF9_CUPNE</name>
<reference evidence="1" key="1">
    <citation type="submission" date="2016-09" db="EMBL/GenBank/DDBJ databases">
        <authorList>
            <person name="Capua I."/>
            <person name="De Benedictis P."/>
            <person name="Joannis T."/>
            <person name="Lombin L.H."/>
            <person name="Cattoli G."/>
        </authorList>
    </citation>
    <scope>NUCLEOTIDE SEQUENCE</scope>
    <source>
        <strain evidence="1">B9</strain>
    </source>
</reference>
<dbReference type="EMBL" id="FMSH01000472">
    <property type="protein sequence ID" value="SCU94002.1"/>
    <property type="molecule type" value="Genomic_DNA"/>
</dbReference>
<protein>
    <submittedName>
        <fullName evidence="1">Uncharacterized protein</fullName>
    </submittedName>
</protein>